<evidence type="ECO:0000313" key="2">
    <source>
        <dbReference type="Proteomes" id="UP000250235"/>
    </source>
</evidence>
<dbReference type="Proteomes" id="UP000250235">
    <property type="component" value="Unassembled WGS sequence"/>
</dbReference>
<dbReference type="EMBL" id="KQ988240">
    <property type="protein sequence ID" value="KZV56166.1"/>
    <property type="molecule type" value="Genomic_DNA"/>
</dbReference>
<keyword evidence="2" id="KW-1185">Reference proteome</keyword>
<dbReference type="AlphaFoldDB" id="A0A2Z7DAP8"/>
<reference evidence="1 2" key="1">
    <citation type="journal article" date="2015" name="Proc. Natl. Acad. Sci. U.S.A.">
        <title>The resurrection genome of Boea hygrometrica: A blueprint for survival of dehydration.</title>
        <authorList>
            <person name="Xiao L."/>
            <person name="Yang G."/>
            <person name="Zhang L."/>
            <person name="Yang X."/>
            <person name="Zhao S."/>
            <person name="Ji Z."/>
            <person name="Zhou Q."/>
            <person name="Hu M."/>
            <person name="Wang Y."/>
            <person name="Chen M."/>
            <person name="Xu Y."/>
            <person name="Jin H."/>
            <person name="Xiao X."/>
            <person name="Hu G."/>
            <person name="Bao F."/>
            <person name="Hu Y."/>
            <person name="Wan P."/>
            <person name="Li L."/>
            <person name="Deng X."/>
            <person name="Kuang T."/>
            <person name="Xiang C."/>
            <person name="Zhu J.K."/>
            <person name="Oliver M.J."/>
            <person name="He Y."/>
        </authorList>
    </citation>
    <scope>NUCLEOTIDE SEQUENCE [LARGE SCALE GENOMIC DNA]</scope>
    <source>
        <strain evidence="2">cv. XS01</strain>
    </source>
</reference>
<protein>
    <submittedName>
        <fullName evidence="1">Crooked neck-like protein 1</fullName>
    </submittedName>
</protein>
<organism evidence="1 2">
    <name type="scientific">Dorcoceras hygrometricum</name>
    <dbReference type="NCBI Taxonomy" id="472368"/>
    <lineage>
        <taxon>Eukaryota</taxon>
        <taxon>Viridiplantae</taxon>
        <taxon>Streptophyta</taxon>
        <taxon>Embryophyta</taxon>
        <taxon>Tracheophyta</taxon>
        <taxon>Spermatophyta</taxon>
        <taxon>Magnoliopsida</taxon>
        <taxon>eudicotyledons</taxon>
        <taxon>Gunneridae</taxon>
        <taxon>Pentapetalae</taxon>
        <taxon>asterids</taxon>
        <taxon>lamiids</taxon>
        <taxon>Lamiales</taxon>
        <taxon>Gesneriaceae</taxon>
        <taxon>Didymocarpoideae</taxon>
        <taxon>Trichosporeae</taxon>
        <taxon>Loxocarpinae</taxon>
        <taxon>Dorcoceras</taxon>
    </lineage>
</organism>
<proteinExistence type="predicted"/>
<sequence>MEPLSKVLRLTETSVFDEDSMAIDDILKQIPEDMMLPSILAEEPTQIKFGRGIEIKEVDWYKATIPRINPLWTRGRRPLWRRSRAIRPKKFLL</sequence>
<evidence type="ECO:0000313" key="1">
    <source>
        <dbReference type="EMBL" id="KZV56166.1"/>
    </source>
</evidence>
<name>A0A2Z7DAP8_9LAMI</name>
<accession>A0A2Z7DAP8</accession>
<gene>
    <name evidence="1" type="ORF">F511_16545</name>
</gene>